<evidence type="ECO:0000313" key="2">
    <source>
        <dbReference type="Proteomes" id="UP000293562"/>
    </source>
</evidence>
<dbReference type="RefSeq" id="WP_130308527.1">
    <property type="nucleotide sequence ID" value="NZ_SHKN01000005.1"/>
</dbReference>
<organism evidence="1 2">
    <name type="scientific">Ancylomarina subtilis</name>
    <dbReference type="NCBI Taxonomy" id="1639035"/>
    <lineage>
        <taxon>Bacteria</taxon>
        <taxon>Pseudomonadati</taxon>
        <taxon>Bacteroidota</taxon>
        <taxon>Bacteroidia</taxon>
        <taxon>Marinilabiliales</taxon>
        <taxon>Marinifilaceae</taxon>
        <taxon>Ancylomarina</taxon>
    </lineage>
</organism>
<evidence type="ECO:0008006" key="3">
    <source>
        <dbReference type="Google" id="ProtNLM"/>
    </source>
</evidence>
<dbReference type="Gene3D" id="1.25.40.10">
    <property type="entry name" value="Tetratricopeptide repeat domain"/>
    <property type="match status" value="1"/>
</dbReference>
<name>A0A4Q7V4G6_9BACT</name>
<protein>
    <recommendedName>
        <fullName evidence="3">Tetratricopeptide repeat protein</fullName>
    </recommendedName>
</protein>
<proteinExistence type="predicted"/>
<dbReference type="Proteomes" id="UP000293562">
    <property type="component" value="Unassembled WGS sequence"/>
</dbReference>
<sequence>MKKITLLILLITGQILMCSAQSKYEKGMSEALQLWGDQKPMESIALFERIASVEKENWLPKYYMGLIYTTKVLNGKDKKGADILLEKAQKQVDLAMKCSANNSEIYCLQGLINTAWITLDPMNNGQKLSAVTIGNYKKAIALNENNPRALYLLAEFQINMARMFSQDTKSYYEMIKSSLKKFDNFKAPSAFYPNWGRNRAEQLLKSRDE</sequence>
<dbReference type="EMBL" id="SHKN01000005">
    <property type="protein sequence ID" value="RZT91361.1"/>
    <property type="molecule type" value="Genomic_DNA"/>
</dbReference>
<evidence type="ECO:0000313" key="1">
    <source>
        <dbReference type="EMBL" id="RZT91361.1"/>
    </source>
</evidence>
<comment type="caution">
    <text evidence="1">The sequence shown here is derived from an EMBL/GenBank/DDBJ whole genome shotgun (WGS) entry which is preliminary data.</text>
</comment>
<dbReference type="InterPro" id="IPR011990">
    <property type="entry name" value="TPR-like_helical_dom_sf"/>
</dbReference>
<keyword evidence="2" id="KW-1185">Reference proteome</keyword>
<gene>
    <name evidence="1" type="ORF">EV201_3176</name>
</gene>
<accession>A0A4Q7V4G6</accession>
<dbReference type="OrthoDB" id="1150971at2"/>
<reference evidence="1 2" key="1">
    <citation type="submission" date="2019-02" db="EMBL/GenBank/DDBJ databases">
        <title>Genomic Encyclopedia of Type Strains, Phase IV (KMG-IV): sequencing the most valuable type-strain genomes for metagenomic binning, comparative biology and taxonomic classification.</title>
        <authorList>
            <person name="Goeker M."/>
        </authorList>
    </citation>
    <scope>NUCLEOTIDE SEQUENCE [LARGE SCALE GENOMIC DNA]</scope>
    <source>
        <strain evidence="1 2">DSM 28825</strain>
    </source>
</reference>
<dbReference type="SUPFAM" id="SSF48452">
    <property type="entry name" value="TPR-like"/>
    <property type="match status" value="1"/>
</dbReference>
<dbReference type="AlphaFoldDB" id="A0A4Q7V4G6"/>